<comment type="caution">
    <text evidence="1">The sequence shown here is derived from an EMBL/GenBank/DDBJ whole genome shotgun (WGS) entry which is preliminary data.</text>
</comment>
<evidence type="ECO:0000313" key="2">
    <source>
        <dbReference type="Proteomes" id="UP001259832"/>
    </source>
</evidence>
<name>A0AAD9G847_9STRA</name>
<accession>A0AAD9G847</accession>
<reference evidence="1" key="1">
    <citation type="submission" date="2023-08" db="EMBL/GenBank/DDBJ databases">
        <title>Reference Genome Resource for the Citrus Pathogen Phytophthora citrophthora.</title>
        <authorList>
            <person name="Moller H."/>
            <person name="Coetzee B."/>
            <person name="Rose L.J."/>
            <person name="Van Niekerk J.M."/>
        </authorList>
    </citation>
    <scope>NUCLEOTIDE SEQUENCE</scope>
    <source>
        <strain evidence="1">STE-U-9442</strain>
    </source>
</reference>
<organism evidence="1 2">
    <name type="scientific">Phytophthora citrophthora</name>
    <dbReference type="NCBI Taxonomy" id="4793"/>
    <lineage>
        <taxon>Eukaryota</taxon>
        <taxon>Sar</taxon>
        <taxon>Stramenopiles</taxon>
        <taxon>Oomycota</taxon>
        <taxon>Peronosporomycetes</taxon>
        <taxon>Peronosporales</taxon>
        <taxon>Peronosporaceae</taxon>
        <taxon>Phytophthora</taxon>
    </lineage>
</organism>
<dbReference type="EMBL" id="JASMQC010000028">
    <property type="protein sequence ID" value="KAK1933656.1"/>
    <property type="molecule type" value="Genomic_DNA"/>
</dbReference>
<proteinExistence type="predicted"/>
<protein>
    <submittedName>
        <fullName evidence="1">Uncharacterized protein</fullName>
    </submittedName>
</protein>
<dbReference type="Proteomes" id="UP001259832">
    <property type="component" value="Unassembled WGS sequence"/>
</dbReference>
<sequence>MERNIALMRSRAPLNGQHPELNRSNVLYLLRVASLTRMNNGAMELTPTGAHFNIKQRQLPRYTNNYAGKFGYTKDPARVRFNTFVSHCQATGFPERLEPVFEMAIIGIPPRRLHQMEHGLRNFLDREEVRLQLHSRSTFIYPENTNMFTERHEFAQTDEQGGGLFDLFDNFTRHLERGRRRAVDAAREADIRQSRAIEARKAPMCIEHQRIHNHKLDEFFRIEQAHWQALAGQPEHVAASIARIESDTPRVNVWAIEHRALCVAAQMLEPLE</sequence>
<evidence type="ECO:0000313" key="1">
    <source>
        <dbReference type="EMBL" id="KAK1933656.1"/>
    </source>
</evidence>
<keyword evidence="2" id="KW-1185">Reference proteome</keyword>
<dbReference type="AlphaFoldDB" id="A0AAD9G847"/>
<gene>
    <name evidence="1" type="ORF">P3T76_011870</name>
</gene>